<evidence type="ECO:0000313" key="12">
    <source>
        <dbReference type="EMBL" id="ESP01647.1"/>
    </source>
</evidence>
<feature type="transmembrane region" description="Helical" evidence="11">
    <location>
        <begin position="109"/>
        <end position="139"/>
    </location>
</feature>
<evidence type="ECO:0000256" key="9">
    <source>
        <dbReference type="PIRSR" id="PIRSR600175-2"/>
    </source>
</evidence>
<dbReference type="GeneID" id="20245386"/>
<feature type="transmembrane region" description="Helical" evidence="11">
    <location>
        <begin position="68"/>
        <end position="88"/>
    </location>
</feature>
<feature type="transmembrane region" description="Helical" evidence="11">
    <location>
        <begin position="554"/>
        <end position="573"/>
    </location>
</feature>
<dbReference type="KEGG" id="lgi:LOTGIDRAFT_200147"/>
<proteinExistence type="inferred from homology"/>
<feature type="binding site" evidence="8">
    <location>
        <position position="50"/>
    </location>
    <ligand>
        <name>Na(+)</name>
        <dbReference type="ChEBI" id="CHEBI:29101"/>
        <label>1</label>
    </ligand>
</feature>
<feature type="disulfide bond" evidence="9">
    <location>
        <begin position="152"/>
        <end position="161"/>
    </location>
</feature>
<evidence type="ECO:0000256" key="8">
    <source>
        <dbReference type="PIRSR" id="PIRSR600175-1"/>
    </source>
</evidence>
<feature type="transmembrane region" description="Helical" evidence="11">
    <location>
        <begin position="397"/>
        <end position="426"/>
    </location>
</feature>
<dbReference type="AlphaFoldDB" id="V4B6D9"/>
<keyword evidence="4 10" id="KW-0812">Transmembrane</keyword>
<feature type="transmembrane region" description="Helical" evidence="11">
    <location>
        <begin position="467"/>
        <end position="493"/>
    </location>
</feature>
<evidence type="ECO:0000256" key="3">
    <source>
        <dbReference type="ARBA" id="ARBA00022448"/>
    </source>
</evidence>
<keyword evidence="8" id="KW-0915">Sodium</keyword>
<dbReference type="GO" id="GO:0015179">
    <property type="term" value="F:L-amino acid transmembrane transporter activity"/>
    <property type="evidence" value="ECO:0007669"/>
    <property type="project" value="TreeGrafter"/>
</dbReference>
<protein>
    <recommendedName>
        <fullName evidence="10">Transporter</fullName>
    </recommendedName>
</protein>
<dbReference type="OMA" id="SARACEK"/>
<accession>V4B6D9</accession>
<keyword evidence="3 10" id="KW-0813">Transport</keyword>
<reference evidence="12 13" key="1">
    <citation type="journal article" date="2013" name="Nature">
        <title>Insights into bilaterian evolution from three spiralian genomes.</title>
        <authorList>
            <person name="Simakov O."/>
            <person name="Marletaz F."/>
            <person name="Cho S.J."/>
            <person name="Edsinger-Gonzales E."/>
            <person name="Havlak P."/>
            <person name="Hellsten U."/>
            <person name="Kuo D.H."/>
            <person name="Larsson T."/>
            <person name="Lv J."/>
            <person name="Arendt D."/>
            <person name="Savage R."/>
            <person name="Osoegawa K."/>
            <person name="de Jong P."/>
            <person name="Grimwood J."/>
            <person name="Chapman J.A."/>
            <person name="Shapiro H."/>
            <person name="Aerts A."/>
            <person name="Otillar R.P."/>
            <person name="Terry A.Y."/>
            <person name="Boore J.L."/>
            <person name="Grigoriev I.V."/>
            <person name="Lindberg D.R."/>
            <person name="Seaver E.C."/>
            <person name="Weisblat D.A."/>
            <person name="Putnam N.H."/>
            <person name="Rokhsar D.S."/>
        </authorList>
    </citation>
    <scope>NUCLEOTIDE SEQUENCE [LARGE SCALE GENOMIC DNA]</scope>
</reference>
<dbReference type="CTD" id="20245386"/>
<evidence type="ECO:0000256" key="4">
    <source>
        <dbReference type="ARBA" id="ARBA00022692"/>
    </source>
</evidence>
<keyword evidence="6 11" id="KW-0472">Membrane</keyword>
<evidence type="ECO:0000256" key="5">
    <source>
        <dbReference type="ARBA" id="ARBA00022989"/>
    </source>
</evidence>
<evidence type="ECO:0000256" key="2">
    <source>
        <dbReference type="ARBA" id="ARBA00006459"/>
    </source>
</evidence>
<keyword evidence="10" id="KW-0769">Symport</keyword>
<dbReference type="GO" id="GO:0089718">
    <property type="term" value="P:amino acid import across plasma membrane"/>
    <property type="evidence" value="ECO:0007669"/>
    <property type="project" value="TreeGrafter"/>
</dbReference>
<comment type="similarity">
    <text evidence="2 10">Belongs to the sodium:neurotransmitter symporter (SNF) (TC 2.A.22) family.</text>
</comment>
<feature type="transmembrane region" description="Helical" evidence="11">
    <location>
        <begin position="438"/>
        <end position="461"/>
    </location>
</feature>
<feature type="non-terminal residue" evidence="12">
    <location>
        <position position="581"/>
    </location>
</feature>
<dbReference type="PROSITE" id="PS50267">
    <property type="entry name" value="NA_NEUROTRAN_SYMP_3"/>
    <property type="match status" value="1"/>
</dbReference>
<dbReference type="EMBL" id="KB200430">
    <property type="protein sequence ID" value="ESP01647.1"/>
    <property type="molecule type" value="Genomic_DNA"/>
</dbReference>
<dbReference type="Proteomes" id="UP000030746">
    <property type="component" value="Unassembled WGS sequence"/>
</dbReference>
<feature type="binding site" evidence="8">
    <location>
        <position position="49"/>
    </location>
    <ligand>
        <name>Na(+)</name>
        <dbReference type="ChEBI" id="CHEBI:29101"/>
        <label>2</label>
    </ligand>
</feature>
<sequence length="581" mass="64955">MIVDGTMTTSQRMVSLGDGTYTTEKSEDSPKRDKWGNHVEFFLATMGMAVGVGNIWRFPYICNINGGGAFLIPFVIFLVTCGLPLYLLEQSMGQFTGRSPVQSWEVCPLFKGVGYGMLVVCFTTTVHYNMIMAWTLYYLSQSFYTELPWTTCGNEWNTDKCTTLSGIKNKTEYNTSVSFNNGGNGTTSYLVQLNTSIHSKGSASAEEFWRYGILDISSGVTEIGGIKWQLIVVFIVAWIVVFLCMFKGIKSVGKVVYVTVLLPYVLLFILLIRGVTLKGSLDGILYFLKPDFNKLLEPKVWVQAAVQVFFSLGPCYGSLLTLSSHNPFHNNVLRDSIVLPLICEGTSLFGGIVIFSVLGFMAHEVGVGVGEVVDSGSPGLAFVVYPQGIGKIPIPQLWAVMFFLTLFSIGLDSQFCFIEAIFTGMLDTYPKFVAKRKVLLKVIFCVIYFLVGIPLCTRAGIYVYQLIDWYCVAISLFVFGLIECIVIGWIYGTERYENDIKSMIGRKPPAFFRIFWKYITPVILVAIMISTFFLYSPPSYAGYHYPRGAEIFGWIYASIPLIPVVFFMVKAIYSEKGSFLE</sequence>
<feature type="binding site" evidence="8">
    <location>
        <position position="54"/>
    </location>
    <ligand>
        <name>Na(+)</name>
        <dbReference type="ChEBI" id="CHEBI:29101"/>
        <label>1</label>
    </ligand>
</feature>
<dbReference type="GO" id="GO:0046872">
    <property type="term" value="F:metal ion binding"/>
    <property type="evidence" value="ECO:0007669"/>
    <property type="project" value="UniProtKB-KW"/>
</dbReference>
<evidence type="ECO:0000256" key="1">
    <source>
        <dbReference type="ARBA" id="ARBA00004141"/>
    </source>
</evidence>
<dbReference type="InterPro" id="IPR037272">
    <property type="entry name" value="SNS_sf"/>
</dbReference>
<dbReference type="PANTHER" id="PTHR11616:SF321">
    <property type="entry name" value="SODIUM-DEPENDENT NUTRIENT AMINO ACID TRANSPORTER 1-RELATED"/>
    <property type="match status" value="1"/>
</dbReference>
<keyword evidence="5 11" id="KW-1133">Transmembrane helix</keyword>
<dbReference type="PROSITE" id="PS00610">
    <property type="entry name" value="NA_NEUROTRAN_SYMP_1"/>
    <property type="match status" value="1"/>
</dbReference>
<dbReference type="GO" id="GO:0005886">
    <property type="term" value="C:plasma membrane"/>
    <property type="evidence" value="ECO:0007669"/>
    <property type="project" value="TreeGrafter"/>
</dbReference>
<feature type="transmembrane region" description="Helical" evidence="11">
    <location>
        <begin position="228"/>
        <end position="246"/>
    </location>
</feature>
<evidence type="ECO:0000313" key="13">
    <source>
        <dbReference type="Proteomes" id="UP000030746"/>
    </source>
</evidence>
<dbReference type="InterPro" id="IPR000175">
    <property type="entry name" value="Na/ntran_symport"/>
</dbReference>
<feature type="binding site" evidence="8">
    <location>
        <position position="47"/>
    </location>
    <ligand>
        <name>Na(+)</name>
        <dbReference type="ChEBI" id="CHEBI:29101"/>
        <label>1</label>
    </ligand>
</feature>
<dbReference type="RefSeq" id="XP_009047633.1">
    <property type="nucleotide sequence ID" value="XM_009049385.1"/>
</dbReference>
<feature type="binding site" evidence="8">
    <location>
        <position position="413"/>
    </location>
    <ligand>
        <name>Na(+)</name>
        <dbReference type="ChEBI" id="CHEBI:29101"/>
        <label>1</label>
    </ligand>
</feature>
<feature type="transmembrane region" description="Helical" evidence="11">
    <location>
        <begin position="300"/>
        <end position="320"/>
    </location>
</feature>
<keyword evidence="13" id="KW-1185">Reference proteome</keyword>
<feature type="transmembrane region" description="Helical" evidence="11">
    <location>
        <begin position="39"/>
        <end position="56"/>
    </location>
</feature>
<dbReference type="HOGENOM" id="CLU_006855_9_5_1"/>
<feature type="transmembrane region" description="Helical" evidence="11">
    <location>
        <begin position="341"/>
        <end position="362"/>
    </location>
</feature>
<keyword evidence="7" id="KW-0325">Glycoprotein</keyword>
<feature type="transmembrane region" description="Helical" evidence="11">
    <location>
        <begin position="514"/>
        <end position="534"/>
    </location>
</feature>
<dbReference type="PRINTS" id="PR00176">
    <property type="entry name" value="NANEUSMPORT"/>
</dbReference>
<keyword evidence="8" id="KW-0479">Metal-binding</keyword>
<dbReference type="OrthoDB" id="6150485at2759"/>
<keyword evidence="9" id="KW-1015">Disulfide bond</keyword>
<gene>
    <name evidence="12" type="ORF">LOTGIDRAFT_200147</name>
</gene>
<organism evidence="12 13">
    <name type="scientific">Lottia gigantea</name>
    <name type="common">Giant owl limpet</name>
    <dbReference type="NCBI Taxonomy" id="225164"/>
    <lineage>
        <taxon>Eukaryota</taxon>
        <taxon>Metazoa</taxon>
        <taxon>Spiralia</taxon>
        <taxon>Lophotrochozoa</taxon>
        <taxon>Mollusca</taxon>
        <taxon>Gastropoda</taxon>
        <taxon>Patellogastropoda</taxon>
        <taxon>Lottioidea</taxon>
        <taxon>Lottiidae</taxon>
        <taxon>Lottia</taxon>
    </lineage>
</organism>
<evidence type="ECO:0000256" key="6">
    <source>
        <dbReference type="ARBA" id="ARBA00023136"/>
    </source>
</evidence>
<dbReference type="SUPFAM" id="SSF161070">
    <property type="entry name" value="SNF-like"/>
    <property type="match status" value="1"/>
</dbReference>
<name>V4B6D9_LOTGI</name>
<dbReference type="GO" id="GO:0005283">
    <property type="term" value="F:amino acid:sodium symporter activity"/>
    <property type="evidence" value="ECO:0007669"/>
    <property type="project" value="TreeGrafter"/>
</dbReference>
<comment type="subcellular location">
    <subcellularLocation>
        <location evidence="1">Membrane</location>
        <topology evidence="1">Multi-pass membrane protein</topology>
    </subcellularLocation>
</comment>
<feature type="binding site" evidence="8">
    <location>
        <position position="311"/>
    </location>
    <ligand>
        <name>Na(+)</name>
        <dbReference type="ChEBI" id="CHEBI:29101"/>
        <label>1</label>
    </ligand>
</feature>
<evidence type="ECO:0000256" key="7">
    <source>
        <dbReference type="ARBA" id="ARBA00023180"/>
    </source>
</evidence>
<evidence type="ECO:0000256" key="11">
    <source>
        <dbReference type="SAM" id="Phobius"/>
    </source>
</evidence>
<evidence type="ECO:0000256" key="10">
    <source>
        <dbReference type="RuleBase" id="RU003732"/>
    </source>
</evidence>
<feature type="transmembrane region" description="Helical" evidence="11">
    <location>
        <begin position="255"/>
        <end position="275"/>
    </location>
</feature>
<dbReference type="Pfam" id="PF00209">
    <property type="entry name" value="SNF"/>
    <property type="match status" value="1"/>
</dbReference>
<feature type="binding site" evidence="8">
    <location>
        <position position="412"/>
    </location>
    <ligand>
        <name>Na(+)</name>
        <dbReference type="ChEBI" id="CHEBI:29101"/>
        <label>1</label>
    </ligand>
</feature>
<dbReference type="PANTHER" id="PTHR11616">
    <property type="entry name" value="SODIUM/CHLORIDE DEPENDENT TRANSPORTER"/>
    <property type="match status" value="1"/>
</dbReference>